<keyword evidence="4 13" id="KW-0378">Hydrolase</keyword>
<feature type="domain" description="UvrD-like helicase ATP-binding" evidence="15">
    <location>
        <begin position="6"/>
        <end position="290"/>
    </location>
</feature>
<evidence type="ECO:0000256" key="5">
    <source>
        <dbReference type="ARBA" id="ARBA00022806"/>
    </source>
</evidence>
<dbReference type="RefSeq" id="WP_078768711.1">
    <property type="nucleotide sequence ID" value="NZ_FUWW01000012.1"/>
</dbReference>
<dbReference type="Gene3D" id="3.40.50.300">
    <property type="entry name" value="P-loop containing nucleotide triphosphate hydrolases"/>
    <property type="match status" value="2"/>
</dbReference>
<dbReference type="GO" id="GO:0003677">
    <property type="term" value="F:DNA binding"/>
    <property type="evidence" value="ECO:0007669"/>
    <property type="project" value="UniProtKB-KW"/>
</dbReference>
<dbReference type="GO" id="GO:0000725">
    <property type="term" value="P:recombinational repair"/>
    <property type="evidence" value="ECO:0007669"/>
    <property type="project" value="TreeGrafter"/>
</dbReference>
<dbReference type="GO" id="GO:0005829">
    <property type="term" value="C:cytosol"/>
    <property type="evidence" value="ECO:0007669"/>
    <property type="project" value="TreeGrafter"/>
</dbReference>
<dbReference type="EC" id="5.6.2.4" evidence="10"/>
<dbReference type="SUPFAM" id="SSF52540">
    <property type="entry name" value="P-loop containing nucleoside triphosphate hydrolases"/>
    <property type="match status" value="1"/>
</dbReference>
<dbReference type="Proteomes" id="UP000190657">
    <property type="component" value="Unassembled WGS sequence"/>
</dbReference>
<dbReference type="InterPro" id="IPR013986">
    <property type="entry name" value="DExx_box_DNA_helicase_dom_sf"/>
</dbReference>
<dbReference type="OrthoDB" id="9810135at2"/>
<dbReference type="InterPro" id="IPR027417">
    <property type="entry name" value="P-loop_NTPase"/>
</dbReference>
<comment type="similarity">
    <text evidence="1">Belongs to the helicase family. UvrD subfamily.</text>
</comment>
<dbReference type="GO" id="GO:0033202">
    <property type="term" value="C:DNA helicase complex"/>
    <property type="evidence" value="ECO:0007669"/>
    <property type="project" value="TreeGrafter"/>
</dbReference>
<dbReference type="STRING" id="290054.SAMN02745114_01236"/>
<evidence type="ECO:0000256" key="12">
    <source>
        <dbReference type="ARBA" id="ARBA00048988"/>
    </source>
</evidence>
<dbReference type="EMBL" id="FUWW01000012">
    <property type="protein sequence ID" value="SJZ64965.1"/>
    <property type="molecule type" value="Genomic_DNA"/>
</dbReference>
<evidence type="ECO:0000256" key="9">
    <source>
        <dbReference type="ARBA" id="ARBA00034617"/>
    </source>
</evidence>
<dbReference type="PANTHER" id="PTHR11070:SF2">
    <property type="entry name" value="ATP-DEPENDENT DNA HELICASE SRS2"/>
    <property type="match status" value="1"/>
</dbReference>
<sequence>MNKDAVKPNREQQQVIDTVDGPVLVVAGAGTGKTATVVKRIEHIIKDGYARPWQVLAITFTNKAAGELKERLENTIGVEANDIWAQTFHSMCSRMLRRFGDRLGYTQHFTIYDTDDQKRVMKRVQKNLGIDDKFLNHRAILTEISRAKDSLIDPREYKHTNQNDFRKSKIAECYRDYQQELLRSDAMDFDDMIFNTVRLLKENPDVLETYQHQFKYIIVDEYQDTSYAQYVLTYLLAGEYHNICVVGDDDQSIYRFRGATIENIMRFKERYEDEGVKVIQLQLAENYRSKQNILDAANAVIANNKTRLADKRLRSYAGKNGDKIVLYTANNELDEAQFIIDQINENVKNGMSYKDHAVLYRMNAQSRNIEIMMAKSGISYRIIGGNRFFDRKEIKDIVSYFALINNTADNVRLQRIINTPKRGIGDTMFNYILEIASANKMTAFEVCEQADEFAKTQRSANKLKAFCNMINGFREDLEDGMSVNDLLQEILEQTEYFAYLEEDDPSKADDRKANVQELSSMFVKYQEEDENFTLQTFLEDVALVSDIDSYNEDEDSVVLMTLHSAKGLEFSVVFIPGMEEGIFPGNQSMYSDEDLEEERRLAYVGITRAREKLYLVSARQRMLYGTTSRNMLSRFVGEIPTDICEDKTVRMQSSYSSGSYNDHFGSPAKPYKYSKSTPIGEGRRSSSTVAHSFGQVGGTKPQTSTETYAVGDTVRHASFGTGVVLSAKPMGNDTLMEIAFDKAGTKKLMANFAKLQKL</sequence>
<accession>A0A1T4MDK7</accession>
<dbReference type="GO" id="GO:0009314">
    <property type="term" value="P:response to radiation"/>
    <property type="evidence" value="ECO:0007669"/>
    <property type="project" value="UniProtKB-ARBA"/>
</dbReference>
<dbReference type="InterPro" id="IPR014016">
    <property type="entry name" value="UvrD-like_ATP-bd"/>
</dbReference>
<dbReference type="CDD" id="cd18807">
    <property type="entry name" value="SF1_C_UvrD"/>
    <property type="match status" value="1"/>
</dbReference>
<evidence type="ECO:0000313" key="18">
    <source>
        <dbReference type="Proteomes" id="UP000190657"/>
    </source>
</evidence>
<dbReference type="PROSITE" id="PS51198">
    <property type="entry name" value="UVRD_HELICASE_ATP_BIND"/>
    <property type="match status" value="1"/>
</dbReference>
<dbReference type="Pfam" id="PF21196">
    <property type="entry name" value="PcrA_UvrD_tudor"/>
    <property type="match status" value="1"/>
</dbReference>
<evidence type="ECO:0000259" key="16">
    <source>
        <dbReference type="PROSITE" id="PS51217"/>
    </source>
</evidence>
<gene>
    <name evidence="17" type="ORF">SAMN02745114_01236</name>
</gene>
<keyword evidence="7" id="KW-0238">DNA-binding</keyword>
<comment type="catalytic activity">
    <reaction evidence="12">
        <text>ATP + H2O = ADP + phosphate + H(+)</text>
        <dbReference type="Rhea" id="RHEA:13065"/>
        <dbReference type="ChEBI" id="CHEBI:15377"/>
        <dbReference type="ChEBI" id="CHEBI:15378"/>
        <dbReference type="ChEBI" id="CHEBI:30616"/>
        <dbReference type="ChEBI" id="CHEBI:43474"/>
        <dbReference type="ChEBI" id="CHEBI:456216"/>
        <dbReference type="EC" id="5.6.2.4"/>
    </reaction>
</comment>
<keyword evidence="3 13" id="KW-0547">Nucleotide-binding</keyword>
<dbReference type="PROSITE" id="PS51217">
    <property type="entry name" value="UVRD_HELICASE_CTER"/>
    <property type="match status" value="1"/>
</dbReference>
<dbReference type="InterPro" id="IPR000212">
    <property type="entry name" value="DNA_helicase_UvrD/REP"/>
</dbReference>
<keyword evidence="8" id="KW-0413">Isomerase</keyword>
<feature type="region of interest" description="Disordered" evidence="14">
    <location>
        <begin position="676"/>
        <end position="704"/>
    </location>
</feature>
<evidence type="ECO:0000256" key="11">
    <source>
        <dbReference type="ARBA" id="ARBA00034900"/>
    </source>
</evidence>
<dbReference type="AlphaFoldDB" id="A0A1T4MDK7"/>
<name>A0A1T4MDK7_9FIRM</name>
<feature type="binding site" evidence="13">
    <location>
        <begin position="27"/>
        <end position="34"/>
    </location>
    <ligand>
        <name>ATP</name>
        <dbReference type="ChEBI" id="CHEBI:30616"/>
    </ligand>
</feature>
<keyword evidence="18" id="KW-1185">Reference proteome</keyword>
<keyword evidence="5 13" id="KW-0347">Helicase</keyword>
<dbReference type="GO" id="GO:0043138">
    <property type="term" value="F:3'-5' DNA helicase activity"/>
    <property type="evidence" value="ECO:0007669"/>
    <property type="project" value="UniProtKB-EC"/>
</dbReference>
<dbReference type="PANTHER" id="PTHR11070">
    <property type="entry name" value="UVRD / RECB / PCRA DNA HELICASE FAMILY MEMBER"/>
    <property type="match status" value="1"/>
</dbReference>
<dbReference type="GO" id="GO:0005524">
    <property type="term" value="F:ATP binding"/>
    <property type="evidence" value="ECO:0007669"/>
    <property type="project" value="UniProtKB-UniRule"/>
</dbReference>
<evidence type="ECO:0000259" key="15">
    <source>
        <dbReference type="PROSITE" id="PS51198"/>
    </source>
</evidence>
<evidence type="ECO:0000256" key="4">
    <source>
        <dbReference type="ARBA" id="ARBA00022801"/>
    </source>
</evidence>
<dbReference type="Gene3D" id="1.10.10.160">
    <property type="match status" value="1"/>
</dbReference>
<evidence type="ECO:0000256" key="7">
    <source>
        <dbReference type="ARBA" id="ARBA00023125"/>
    </source>
</evidence>
<evidence type="ECO:0000256" key="6">
    <source>
        <dbReference type="ARBA" id="ARBA00022840"/>
    </source>
</evidence>
<dbReference type="GO" id="GO:0016887">
    <property type="term" value="F:ATP hydrolysis activity"/>
    <property type="evidence" value="ECO:0007669"/>
    <property type="project" value="RHEA"/>
</dbReference>
<dbReference type="CDD" id="cd17932">
    <property type="entry name" value="DEXQc_UvrD"/>
    <property type="match status" value="1"/>
</dbReference>
<evidence type="ECO:0000256" key="13">
    <source>
        <dbReference type="PROSITE-ProRule" id="PRU00560"/>
    </source>
</evidence>
<dbReference type="Pfam" id="PF13361">
    <property type="entry name" value="UvrD_C"/>
    <property type="match status" value="1"/>
</dbReference>
<evidence type="ECO:0000313" key="17">
    <source>
        <dbReference type="EMBL" id="SJZ64965.1"/>
    </source>
</evidence>
<evidence type="ECO:0000256" key="14">
    <source>
        <dbReference type="SAM" id="MobiDB-lite"/>
    </source>
</evidence>
<evidence type="ECO:0000256" key="3">
    <source>
        <dbReference type="ARBA" id="ARBA00022741"/>
    </source>
</evidence>
<evidence type="ECO:0000256" key="10">
    <source>
        <dbReference type="ARBA" id="ARBA00034808"/>
    </source>
</evidence>
<organism evidence="17 18">
    <name type="scientific">Eubacterium coprostanoligenes</name>
    <dbReference type="NCBI Taxonomy" id="290054"/>
    <lineage>
        <taxon>Bacteria</taxon>
        <taxon>Bacillati</taxon>
        <taxon>Bacillota</taxon>
        <taxon>Clostridia</taxon>
        <taxon>Eubacteriales</taxon>
        <taxon>Eubacteriaceae</taxon>
        <taxon>Eubacterium</taxon>
    </lineage>
</organism>
<keyword evidence="6 13" id="KW-0067">ATP-binding</keyword>
<evidence type="ECO:0000256" key="2">
    <source>
        <dbReference type="ARBA" id="ARBA00014807"/>
    </source>
</evidence>
<feature type="domain" description="UvrD-like helicase C-terminal" evidence="16">
    <location>
        <begin position="291"/>
        <end position="567"/>
    </location>
</feature>
<protein>
    <recommendedName>
        <fullName evidence="2">ATP-dependent DNA helicase PcrA</fullName>
        <ecNumber evidence="10">5.6.2.4</ecNumber>
    </recommendedName>
    <alternativeName>
        <fullName evidence="11">DNA 3'-5' helicase PcrA</fullName>
    </alternativeName>
</protein>
<evidence type="ECO:0000256" key="8">
    <source>
        <dbReference type="ARBA" id="ARBA00023235"/>
    </source>
</evidence>
<dbReference type="Pfam" id="PF00580">
    <property type="entry name" value="UvrD-helicase"/>
    <property type="match status" value="1"/>
</dbReference>
<evidence type="ECO:0000256" key="1">
    <source>
        <dbReference type="ARBA" id="ARBA00009922"/>
    </source>
</evidence>
<proteinExistence type="inferred from homology"/>
<dbReference type="Gene3D" id="1.10.486.10">
    <property type="entry name" value="PCRA, domain 4"/>
    <property type="match status" value="1"/>
</dbReference>
<dbReference type="FunFam" id="1.10.486.10:FF:000003">
    <property type="entry name" value="ATP-dependent DNA helicase"/>
    <property type="match status" value="1"/>
</dbReference>
<dbReference type="FunFam" id="1.10.10.160:FF:000001">
    <property type="entry name" value="ATP-dependent DNA helicase"/>
    <property type="match status" value="1"/>
</dbReference>
<reference evidence="17 18" key="1">
    <citation type="submission" date="2017-02" db="EMBL/GenBank/DDBJ databases">
        <authorList>
            <person name="Peterson S.W."/>
        </authorList>
    </citation>
    <scope>NUCLEOTIDE SEQUENCE [LARGE SCALE GENOMIC DNA]</scope>
    <source>
        <strain evidence="17 18">ATCC 51222</strain>
    </source>
</reference>
<comment type="catalytic activity">
    <reaction evidence="9">
        <text>Couples ATP hydrolysis with the unwinding of duplex DNA by translocating in the 3'-5' direction.</text>
        <dbReference type="EC" id="5.6.2.4"/>
    </reaction>
</comment>
<dbReference type="InterPro" id="IPR014017">
    <property type="entry name" value="DNA_helicase_UvrD-like_C"/>
</dbReference>